<dbReference type="STRING" id="1798374.A2Z33_03595"/>
<sequence>MAETGPEFVPGKTETLNQAVRNAETGVAAEMGSAPEDAARSVGKLGMMAELHAMSRELGDLGMKTAKDMLYVKWKDVKASLAAALSLIPAVGTVANVGKAVSTGKELSAAQKALKLAPVKATSAINPDIATDIMATAIKNKDTARKAFIESLKAFHHHSRPGTWESVGTVRKAYGEAGKSRKILQTAIRGSLQDSAAPVLEAKAKYQAAQTAVKTAAKVGAKNIGLNYAENTMHAAEVEGHRESTGTFSKVLKELDPFPEVPAPVAVGAGVAEFVIPGANLVPALWQGVKNRTQEAKIAAGTFKEAKNIIKRHLGRDVDNLRRPEVRQAANVFVPQAA</sequence>
<evidence type="ECO:0000313" key="2">
    <source>
        <dbReference type="Proteomes" id="UP000178448"/>
    </source>
</evidence>
<name>A0A1F5YVH0_9BACT</name>
<reference evidence="1 2" key="1">
    <citation type="journal article" date="2016" name="Nat. Commun.">
        <title>Thousands of microbial genomes shed light on interconnected biogeochemical processes in an aquifer system.</title>
        <authorList>
            <person name="Anantharaman K."/>
            <person name="Brown C.T."/>
            <person name="Hug L.A."/>
            <person name="Sharon I."/>
            <person name="Castelle C.J."/>
            <person name="Probst A.J."/>
            <person name="Thomas B.C."/>
            <person name="Singh A."/>
            <person name="Wilkins M.J."/>
            <person name="Karaoz U."/>
            <person name="Brodie E.L."/>
            <person name="Williams K.H."/>
            <person name="Hubbard S.S."/>
            <person name="Banfield J.F."/>
        </authorList>
    </citation>
    <scope>NUCLEOTIDE SEQUENCE [LARGE SCALE GENOMIC DNA]</scope>
</reference>
<dbReference type="EMBL" id="MFJD01000004">
    <property type="protein sequence ID" value="OGG04211.1"/>
    <property type="molecule type" value="Genomic_DNA"/>
</dbReference>
<organism evidence="1 2">
    <name type="scientific">Candidatus Gottesmanbacteria bacterium RBG_16_52_11</name>
    <dbReference type="NCBI Taxonomy" id="1798374"/>
    <lineage>
        <taxon>Bacteria</taxon>
        <taxon>Candidatus Gottesmaniibacteriota</taxon>
    </lineage>
</organism>
<evidence type="ECO:0000313" key="1">
    <source>
        <dbReference type="EMBL" id="OGG04211.1"/>
    </source>
</evidence>
<accession>A0A1F5YVH0</accession>
<dbReference type="Proteomes" id="UP000178448">
    <property type="component" value="Unassembled WGS sequence"/>
</dbReference>
<proteinExistence type="predicted"/>
<comment type="caution">
    <text evidence="1">The sequence shown here is derived from an EMBL/GenBank/DDBJ whole genome shotgun (WGS) entry which is preliminary data.</text>
</comment>
<dbReference type="AlphaFoldDB" id="A0A1F5YVH0"/>
<gene>
    <name evidence="1" type="ORF">A2Z33_03595</name>
</gene>
<protein>
    <submittedName>
        <fullName evidence="1">Uncharacterized protein</fullName>
    </submittedName>
</protein>